<dbReference type="PANTHER" id="PTHR42988:SF2">
    <property type="entry name" value="CYCLIC NUCLEOTIDE PHOSPHODIESTERASE CBUA0032-RELATED"/>
    <property type="match status" value="1"/>
</dbReference>
<proteinExistence type="inferred from homology"/>
<dbReference type="GO" id="GO:0046872">
    <property type="term" value="F:metal ion binding"/>
    <property type="evidence" value="ECO:0007669"/>
    <property type="project" value="UniProtKB-KW"/>
</dbReference>
<evidence type="ECO:0000256" key="3">
    <source>
        <dbReference type="ARBA" id="ARBA00023004"/>
    </source>
</evidence>
<reference evidence="6 7" key="1">
    <citation type="submission" date="2020-07" db="EMBL/GenBank/DDBJ databases">
        <title>Sequencing the genomes of 1000 actinobacteria strains.</title>
        <authorList>
            <person name="Klenk H.-P."/>
        </authorList>
    </citation>
    <scope>NUCLEOTIDE SEQUENCE [LARGE SCALE GENOMIC DNA]</scope>
    <source>
        <strain evidence="6 7">DSM 7487</strain>
    </source>
</reference>
<dbReference type="InterPro" id="IPR050884">
    <property type="entry name" value="CNP_phosphodiesterase-III"/>
</dbReference>
<dbReference type="Proteomes" id="UP000521922">
    <property type="component" value="Unassembled WGS sequence"/>
</dbReference>
<dbReference type="EMBL" id="JACCBB010000001">
    <property type="protein sequence ID" value="NYD22662.1"/>
    <property type="molecule type" value="Genomic_DNA"/>
</dbReference>
<protein>
    <submittedName>
        <fullName evidence="6">3',5'-cyclic AMP phosphodiesterase CpdA</fullName>
    </submittedName>
</protein>
<dbReference type="SUPFAM" id="SSF56300">
    <property type="entry name" value="Metallo-dependent phosphatases"/>
    <property type="match status" value="1"/>
</dbReference>
<dbReference type="InterPro" id="IPR029052">
    <property type="entry name" value="Metallo-depent_PP-like"/>
</dbReference>
<comment type="similarity">
    <text evidence="4">Belongs to the cyclic nucleotide phosphodiesterase class-III family.</text>
</comment>
<evidence type="ECO:0000313" key="7">
    <source>
        <dbReference type="Proteomes" id="UP000521922"/>
    </source>
</evidence>
<dbReference type="GO" id="GO:0016787">
    <property type="term" value="F:hydrolase activity"/>
    <property type="evidence" value="ECO:0007669"/>
    <property type="project" value="UniProtKB-KW"/>
</dbReference>
<keyword evidence="2" id="KW-0378">Hydrolase</keyword>
<dbReference type="Pfam" id="PF00149">
    <property type="entry name" value="Metallophos"/>
    <property type="match status" value="1"/>
</dbReference>
<keyword evidence="1" id="KW-0479">Metal-binding</keyword>
<keyword evidence="7" id="KW-1185">Reference proteome</keyword>
<name>A0A7Y9DL69_9ACTN</name>
<evidence type="ECO:0000256" key="2">
    <source>
        <dbReference type="ARBA" id="ARBA00022801"/>
    </source>
</evidence>
<comment type="caution">
    <text evidence="6">The sequence shown here is derived from an EMBL/GenBank/DDBJ whole genome shotgun (WGS) entry which is preliminary data.</text>
</comment>
<dbReference type="RefSeq" id="WP_179751809.1">
    <property type="nucleotide sequence ID" value="NZ_BAAAGN010000009.1"/>
</dbReference>
<evidence type="ECO:0000256" key="4">
    <source>
        <dbReference type="ARBA" id="ARBA00025742"/>
    </source>
</evidence>
<dbReference type="AlphaFoldDB" id="A0A7Y9DL69"/>
<dbReference type="InterPro" id="IPR004843">
    <property type="entry name" value="Calcineurin-like_PHP"/>
</dbReference>
<keyword evidence="3" id="KW-0408">Iron</keyword>
<accession>A0A7Y9DL69</accession>
<dbReference type="Gene3D" id="3.60.21.10">
    <property type="match status" value="1"/>
</dbReference>
<dbReference type="PANTHER" id="PTHR42988">
    <property type="entry name" value="PHOSPHOHYDROLASE"/>
    <property type="match status" value="1"/>
</dbReference>
<organism evidence="6 7">
    <name type="scientific">Kineococcus aurantiacus</name>
    <dbReference type="NCBI Taxonomy" id="37633"/>
    <lineage>
        <taxon>Bacteria</taxon>
        <taxon>Bacillati</taxon>
        <taxon>Actinomycetota</taxon>
        <taxon>Actinomycetes</taxon>
        <taxon>Kineosporiales</taxon>
        <taxon>Kineosporiaceae</taxon>
        <taxon>Kineococcus</taxon>
    </lineage>
</organism>
<evidence type="ECO:0000256" key="1">
    <source>
        <dbReference type="ARBA" id="ARBA00022723"/>
    </source>
</evidence>
<sequence>MTRVLHLSDTHLLAGGALHGGLVDTTAALGHVLESLHRVGPLDAVVVSGDVSDDGTVASYETVRDLVGPFARAHGAVPVFAMGNHDLPEGFTRVLGPTRSVHDVDGFRFVVLDSSVPGMGYGSLGAEQLDWLRSVLATPAPRGSAVVVHHSPVPAPTVLHEGLKLQDPGGLLAALEGSDVRVVLSGHYHHPAAQTLASGLTLLVAPAVANRADPFAAPGRERILRGSGALLVEVDDRGVRSHVLSVPSPGDGEELFELDEATVARIVAESGPA</sequence>
<gene>
    <name evidence="6" type="ORF">BJ968_002202</name>
</gene>
<feature type="domain" description="Calcineurin-like phosphoesterase" evidence="5">
    <location>
        <begin position="3"/>
        <end position="191"/>
    </location>
</feature>
<evidence type="ECO:0000313" key="6">
    <source>
        <dbReference type="EMBL" id="NYD22662.1"/>
    </source>
</evidence>
<evidence type="ECO:0000259" key="5">
    <source>
        <dbReference type="Pfam" id="PF00149"/>
    </source>
</evidence>